<reference evidence="3 4" key="1">
    <citation type="submission" date="2019-10" db="EMBL/GenBank/DDBJ databases">
        <title>Streptomyces sp. strain GY16 isolated from leaves of Broussonetia papyrifera.</title>
        <authorList>
            <person name="Mo P."/>
        </authorList>
    </citation>
    <scope>NUCLEOTIDE SEQUENCE [LARGE SCALE GENOMIC DNA]</scope>
    <source>
        <strain evidence="3 4">GY16</strain>
    </source>
</reference>
<feature type="coiled-coil region" evidence="1">
    <location>
        <begin position="145"/>
        <end position="172"/>
    </location>
</feature>
<dbReference type="KEGG" id="sphv:F9278_30085"/>
<proteinExistence type="predicted"/>
<dbReference type="EMBL" id="CP045096">
    <property type="protein sequence ID" value="QFQ99699.1"/>
    <property type="molecule type" value="Genomic_DNA"/>
</dbReference>
<evidence type="ECO:0000256" key="1">
    <source>
        <dbReference type="SAM" id="Coils"/>
    </source>
</evidence>
<keyword evidence="2" id="KW-0812">Transmembrane</keyword>
<dbReference type="Proteomes" id="UP000327294">
    <property type="component" value="Chromosome"/>
</dbReference>
<organism evidence="3 4">
    <name type="scientific">Streptomyces phaeolivaceus</name>
    <dbReference type="NCBI Taxonomy" id="2653200"/>
    <lineage>
        <taxon>Bacteria</taxon>
        <taxon>Bacillati</taxon>
        <taxon>Actinomycetota</taxon>
        <taxon>Actinomycetes</taxon>
        <taxon>Kitasatosporales</taxon>
        <taxon>Streptomycetaceae</taxon>
        <taxon>Streptomyces</taxon>
    </lineage>
</organism>
<name>A0A5P8KAX8_9ACTN</name>
<keyword evidence="2" id="KW-1133">Transmembrane helix</keyword>
<protein>
    <submittedName>
        <fullName evidence="3">Uncharacterized protein</fullName>
    </submittedName>
</protein>
<evidence type="ECO:0000313" key="4">
    <source>
        <dbReference type="Proteomes" id="UP000327294"/>
    </source>
</evidence>
<evidence type="ECO:0000313" key="3">
    <source>
        <dbReference type="EMBL" id="QFQ99699.1"/>
    </source>
</evidence>
<keyword evidence="2" id="KW-0472">Membrane</keyword>
<keyword evidence="4" id="KW-1185">Reference proteome</keyword>
<keyword evidence="1" id="KW-0175">Coiled coil</keyword>
<sequence length="172" mass="19282">MTLSSTALAIGTNAGSLLVAALVGALMPTVAYFGIRHHAQVFAWMKQTRDTDENAKDLEDAHSYVKEVFEALCELAQQPCGVTELAPLKRLRHLIKASADQLEVLHSELHAVVEHLDVYLTTALPELTATPRLSYSQHHIQLERAMRQEHARTELERAVSRAQQRIRALRRT</sequence>
<feature type="transmembrane region" description="Helical" evidence="2">
    <location>
        <begin position="14"/>
        <end position="35"/>
    </location>
</feature>
<dbReference type="RefSeq" id="WP_152171113.1">
    <property type="nucleotide sequence ID" value="NZ_CP045096.1"/>
</dbReference>
<gene>
    <name evidence="3" type="ORF">F9278_30085</name>
</gene>
<dbReference type="AlphaFoldDB" id="A0A5P8KAX8"/>
<accession>A0A5P8KAX8</accession>
<evidence type="ECO:0000256" key="2">
    <source>
        <dbReference type="SAM" id="Phobius"/>
    </source>
</evidence>